<protein>
    <submittedName>
        <fullName evidence="1">Uncharacterized protein</fullName>
    </submittedName>
</protein>
<comment type="caution">
    <text evidence="1">The sequence shown here is derived from an EMBL/GenBank/DDBJ whole genome shotgun (WGS) entry which is preliminary data.</text>
</comment>
<dbReference type="RefSeq" id="WP_180871039.1">
    <property type="nucleotide sequence ID" value="NZ_JACJJQ010000005.1"/>
</dbReference>
<dbReference type="Proteomes" id="UP000776629">
    <property type="component" value="Unassembled WGS sequence"/>
</dbReference>
<organism evidence="1 2">
    <name type="scientific">Limosilactobacillus alvi</name>
    <dbReference type="NCBI Taxonomy" id="990412"/>
    <lineage>
        <taxon>Bacteria</taxon>
        <taxon>Bacillati</taxon>
        <taxon>Bacillota</taxon>
        <taxon>Bacilli</taxon>
        <taxon>Lactobacillales</taxon>
        <taxon>Lactobacillaceae</taxon>
        <taxon>Limosilactobacillus</taxon>
    </lineage>
</organism>
<reference evidence="1 2" key="1">
    <citation type="journal article" date="2021" name="Sci. Rep.">
        <title>The distribution of antibiotic resistance genes in chicken gut microbiota commensals.</title>
        <authorList>
            <person name="Juricova H."/>
            <person name="Matiasovicova J."/>
            <person name="Kubasova T."/>
            <person name="Cejkova D."/>
            <person name="Rychlik I."/>
        </authorList>
    </citation>
    <scope>NUCLEOTIDE SEQUENCE [LARGE SCALE GENOMIC DNA]</scope>
    <source>
        <strain evidence="1 2">An810</strain>
    </source>
</reference>
<accession>A0ABS2EN29</accession>
<proteinExistence type="predicted"/>
<dbReference type="EMBL" id="JACJJQ010000005">
    <property type="protein sequence ID" value="MBM6753472.1"/>
    <property type="molecule type" value="Genomic_DNA"/>
</dbReference>
<evidence type="ECO:0000313" key="1">
    <source>
        <dbReference type="EMBL" id="MBM6753472.1"/>
    </source>
</evidence>
<evidence type="ECO:0000313" key="2">
    <source>
        <dbReference type="Proteomes" id="UP000776629"/>
    </source>
</evidence>
<name>A0ABS2EN29_9LACO</name>
<keyword evidence="2" id="KW-1185">Reference proteome</keyword>
<sequence>MDEWTDQTLKDLAKRLPGYLDQVTLSELRRVLKEQAERIDRAEGELDGRAWSKRNW</sequence>
<gene>
    <name evidence="1" type="ORF">H5993_01645</name>
</gene>